<evidence type="ECO:0000256" key="1">
    <source>
        <dbReference type="SAM" id="Phobius"/>
    </source>
</evidence>
<protein>
    <submittedName>
        <fullName evidence="2">Uncharacterized protein</fullName>
    </submittedName>
</protein>
<dbReference type="Proteomes" id="UP000178501">
    <property type="component" value="Unassembled WGS sequence"/>
</dbReference>
<reference evidence="2 3" key="1">
    <citation type="journal article" date="2016" name="Nat. Commun.">
        <title>Thousands of microbial genomes shed light on interconnected biogeochemical processes in an aquifer system.</title>
        <authorList>
            <person name="Anantharaman K."/>
            <person name="Brown C.T."/>
            <person name="Hug L.A."/>
            <person name="Sharon I."/>
            <person name="Castelle C.J."/>
            <person name="Probst A.J."/>
            <person name="Thomas B.C."/>
            <person name="Singh A."/>
            <person name="Wilkins M.J."/>
            <person name="Karaoz U."/>
            <person name="Brodie E.L."/>
            <person name="Williams K.H."/>
            <person name="Hubbard S.S."/>
            <person name="Banfield J.F."/>
        </authorList>
    </citation>
    <scope>NUCLEOTIDE SEQUENCE [LARGE SCALE GENOMIC DNA]</scope>
</reference>
<keyword evidence="1" id="KW-0472">Membrane</keyword>
<evidence type="ECO:0000313" key="3">
    <source>
        <dbReference type="Proteomes" id="UP000178501"/>
    </source>
</evidence>
<comment type="caution">
    <text evidence="2">The sequence shown here is derived from an EMBL/GenBank/DDBJ whole genome shotgun (WGS) entry which is preliminary data.</text>
</comment>
<proteinExistence type="predicted"/>
<accession>A0A1G1YI70</accession>
<feature type="transmembrane region" description="Helical" evidence="1">
    <location>
        <begin position="163"/>
        <end position="184"/>
    </location>
</feature>
<sequence>MHILKTLFAILIKPIILVVDLLFKPKNNLLEWHMNFEPFFMKIKTKSNKDVMSDNLLITSFLLYLSRYFFICDNRQTDIVRNFFINEIKAGEGSLLISLSMYDLIHTTLNDAEKNIADKIFISFVGSRVPAIYSEEEFEKRSFGKYSFLVCKDGDKLRTYLNFSLGLDIILLPLSTVLLYVFVASKLQNKNNKKILKNVILQMLEMHDKVNCKSLSVSKELPIEILKNNGIVI</sequence>
<dbReference type="AlphaFoldDB" id="A0A1G1YI70"/>
<keyword evidence="1" id="KW-0812">Transmembrane</keyword>
<evidence type="ECO:0000313" key="2">
    <source>
        <dbReference type="EMBL" id="OGY51410.1"/>
    </source>
</evidence>
<organism evidence="2 3">
    <name type="scientific">Candidatus Buchananbacteria bacterium RIFCSPHIGHO2_02_FULL_45_11b</name>
    <dbReference type="NCBI Taxonomy" id="1797541"/>
    <lineage>
        <taxon>Bacteria</taxon>
        <taxon>Candidatus Buchananiibacteriota</taxon>
    </lineage>
</organism>
<dbReference type="EMBL" id="MHIK01000030">
    <property type="protein sequence ID" value="OGY51410.1"/>
    <property type="molecule type" value="Genomic_DNA"/>
</dbReference>
<gene>
    <name evidence="2" type="ORF">A3J65_02465</name>
</gene>
<keyword evidence="1" id="KW-1133">Transmembrane helix</keyword>
<name>A0A1G1YI70_9BACT</name>